<proteinExistence type="inferred from homology"/>
<reference evidence="6 7" key="1">
    <citation type="submission" date="2023-04" db="EMBL/GenBank/DDBJ databases">
        <title>Marinoamorphus aggregata gen. nov., sp. Nov., isolate from tissue of brittle star Ophioplocus japonicus.</title>
        <authorList>
            <person name="Kawano K."/>
            <person name="Sawayama S."/>
            <person name="Nakagawa S."/>
        </authorList>
    </citation>
    <scope>NUCLEOTIDE SEQUENCE [LARGE SCALE GENOMIC DNA]</scope>
    <source>
        <strain evidence="6 7">NKW23</strain>
    </source>
</reference>
<keyword evidence="2" id="KW-0805">Transcription regulation</keyword>
<protein>
    <submittedName>
        <fullName evidence="6">LysR family transcriptional regulator</fullName>
    </submittedName>
</protein>
<comment type="caution">
    <text evidence="6">The sequence shown here is derived from an EMBL/GenBank/DDBJ whole genome shotgun (WGS) entry which is preliminary data.</text>
</comment>
<evidence type="ECO:0000256" key="3">
    <source>
        <dbReference type="ARBA" id="ARBA00023125"/>
    </source>
</evidence>
<keyword evidence="4" id="KW-0804">Transcription</keyword>
<evidence type="ECO:0000256" key="4">
    <source>
        <dbReference type="ARBA" id="ARBA00023163"/>
    </source>
</evidence>
<organism evidence="6 7">
    <name type="scientific">Paralimibaculum aggregatum</name>
    <dbReference type="NCBI Taxonomy" id="3036245"/>
    <lineage>
        <taxon>Bacteria</taxon>
        <taxon>Pseudomonadati</taxon>
        <taxon>Pseudomonadota</taxon>
        <taxon>Alphaproteobacteria</taxon>
        <taxon>Rhodobacterales</taxon>
        <taxon>Paracoccaceae</taxon>
        <taxon>Paralimibaculum</taxon>
    </lineage>
</organism>
<dbReference type="SUPFAM" id="SSF53850">
    <property type="entry name" value="Periplasmic binding protein-like II"/>
    <property type="match status" value="1"/>
</dbReference>
<dbReference type="InterPro" id="IPR000847">
    <property type="entry name" value="LysR_HTH_N"/>
</dbReference>
<dbReference type="PANTHER" id="PTHR30126">
    <property type="entry name" value="HTH-TYPE TRANSCRIPTIONAL REGULATOR"/>
    <property type="match status" value="1"/>
</dbReference>
<dbReference type="CDD" id="cd05466">
    <property type="entry name" value="PBP2_LTTR_substrate"/>
    <property type="match status" value="1"/>
</dbReference>
<sequence length="337" mass="35290">MAKAPLMPEGGRLTLRGIEVFVAVMEEGSVAAAARRLGASPSTVSQQITNLETALGARLVERSARPLALTGAGQVFARRAAAILGEAERARSELATLALARLPRLRLAVVEDLDGEITPALAALLAARLPGCEIEIRSGPSHLNIDALGHRAVDLVIAADEGDAPDWVERHPLLRDPYMLAAAPRLVAGGVSLPGLMAAPMIRFSEALFMGRQTERHLHRLRAAPPRRVICHSTQALFGCVARLDGWALVTPLCWLSAGQAHGGVSLAPNPFPGFARRLSLMARRGPLGALPAELSDALRGMLAETAVAAVAAAAPWLGAGFRVLPPEEDAPAAEGG</sequence>
<name>A0ABQ6LQT1_9RHOB</name>
<dbReference type="PROSITE" id="PS50931">
    <property type="entry name" value="HTH_LYSR"/>
    <property type="match status" value="1"/>
</dbReference>
<dbReference type="InterPro" id="IPR005119">
    <property type="entry name" value="LysR_subst-bd"/>
</dbReference>
<dbReference type="PANTHER" id="PTHR30126:SF39">
    <property type="entry name" value="HTH-TYPE TRANSCRIPTIONAL REGULATOR CYSL"/>
    <property type="match status" value="1"/>
</dbReference>
<comment type="similarity">
    <text evidence="1">Belongs to the LysR transcriptional regulatory family.</text>
</comment>
<dbReference type="Pfam" id="PF03466">
    <property type="entry name" value="LysR_substrate"/>
    <property type="match status" value="1"/>
</dbReference>
<dbReference type="Gene3D" id="1.10.10.10">
    <property type="entry name" value="Winged helix-like DNA-binding domain superfamily/Winged helix DNA-binding domain"/>
    <property type="match status" value="1"/>
</dbReference>
<dbReference type="Gene3D" id="3.40.190.10">
    <property type="entry name" value="Periplasmic binding protein-like II"/>
    <property type="match status" value="2"/>
</dbReference>
<evidence type="ECO:0000313" key="7">
    <source>
        <dbReference type="Proteomes" id="UP001239909"/>
    </source>
</evidence>
<evidence type="ECO:0000256" key="1">
    <source>
        <dbReference type="ARBA" id="ARBA00009437"/>
    </source>
</evidence>
<gene>
    <name evidence="6" type="ORF">LNKW23_32270</name>
</gene>
<dbReference type="EMBL" id="BSYI01000028">
    <property type="protein sequence ID" value="GMG84013.1"/>
    <property type="molecule type" value="Genomic_DNA"/>
</dbReference>
<dbReference type="InterPro" id="IPR036388">
    <property type="entry name" value="WH-like_DNA-bd_sf"/>
</dbReference>
<accession>A0ABQ6LQT1</accession>
<evidence type="ECO:0000259" key="5">
    <source>
        <dbReference type="PROSITE" id="PS50931"/>
    </source>
</evidence>
<dbReference type="InterPro" id="IPR036390">
    <property type="entry name" value="WH_DNA-bd_sf"/>
</dbReference>
<dbReference type="SUPFAM" id="SSF46785">
    <property type="entry name" value="Winged helix' DNA-binding domain"/>
    <property type="match status" value="1"/>
</dbReference>
<feature type="domain" description="HTH lysR-type" evidence="5">
    <location>
        <begin position="13"/>
        <end position="70"/>
    </location>
</feature>
<keyword evidence="3" id="KW-0238">DNA-binding</keyword>
<evidence type="ECO:0000313" key="6">
    <source>
        <dbReference type="EMBL" id="GMG84013.1"/>
    </source>
</evidence>
<dbReference type="Pfam" id="PF00126">
    <property type="entry name" value="HTH_1"/>
    <property type="match status" value="1"/>
</dbReference>
<dbReference type="RefSeq" id="WP_285672924.1">
    <property type="nucleotide sequence ID" value="NZ_BSYI01000028.1"/>
</dbReference>
<keyword evidence="7" id="KW-1185">Reference proteome</keyword>
<dbReference type="Proteomes" id="UP001239909">
    <property type="component" value="Unassembled WGS sequence"/>
</dbReference>
<evidence type="ECO:0000256" key="2">
    <source>
        <dbReference type="ARBA" id="ARBA00023015"/>
    </source>
</evidence>